<dbReference type="EMBL" id="CP014859">
    <property type="protein sequence ID" value="AOS65218.1"/>
    <property type="molecule type" value="Genomic_DNA"/>
</dbReference>
<dbReference type="RefSeq" id="WP_157421239.1">
    <property type="nucleotide sequence ID" value="NZ_CP014859.1"/>
</dbReference>
<feature type="region of interest" description="Disordered" evidence="1">
    <location>
        <begin position="1"/>
        <end position="24"/>
    </location>
</feature>
<name>A0AAC9MZA2_9PSEU</name>
<dbReference type="Gene3D" id="1.10.357.10">
    <property type="entry name" value="Tetracycline Repressor, domain 2"/>
    <property type="match status" value="1"/>
</dbReference>
<accession>A0AAC9MZA2</accession>
<keyword evidence="4" id="KW-1185">Reference proteome</keyword>
<protein>
    <submittedName>
        <fullName evidence="3">Bacterial transcriptional repressor</fullName>
    </submittedName>
</protein>
<dbReference type="Pfam" id="PF13977">
    <property type="entry name" value="TetR_C_6"/>
    <property type="match status" value="1"/>
</dbReference>
<gene>
    <name evidence="3" type="ORF">TL08_22180</name>
</gene>
<feature type="compositionally biased region" description="Low complexity" evidence="1">
    <location>
        <begin position="1"/>
        <end position="21"/>
    </location>
</feature>
<dbReference type="KEGG" id="ahm:TL08_22180"/>
<dbReference type="InterPro" id="IPR039538">
    <property type="entry name" value="BetI_C"/>
</dbReference>
<evidence type="ECO:0000313" key="3">
    <source>
        <dbReference type="EMBL" id="AOS65218.1"/>
    </source>
</evidence>
<feature type="domain" description="BetI-type transcriptional repressor C-terminal" evidence="2">
    <location>
        <begin position="25"/>
        <end position="122"/>
    </location>
</feature>
<evidence type="ECO:0000256" key="1">
    <source>
        <dbReference type="SAM" id="MobiDB-lite"/>
    </source>
</evidence>
<dbReference type="AlphaFoldDB" id="A0AAC9MZA2"/>
<sequence>MKPWCSAGSASTGSARRQSSAVVGSGRGHRDLRVALAFTARALVDPELGDRLREDYLGFQTLISQLLRSAQAAGELTPGVDPSAAAARFFALLDGLGTQVLIGNHSAMAARELASGAIAALFRDSRARSD</sequence>
<organism evidence="3 4">
    <name type="scientific">Actinoalloteichus hymeniacidonis</name>
    <dbReference type="NCBI Taxonomy" id="340345"/>
    <lineage>
        <taxon>Bacteria</taxon>
        <taxon>Bacillati</taxon>
        <taxon>Actinomycetota</taxon>
        <taxon>Actinomycetes</taxon>
        <taxon>Pseudonocardiales</taxon>
        <taxon>Pseudonocardiaceae</taxon>
        <taxon>Actinoalloteichus</taxon>
    </lineage>
</organism>
<reference evidence="4" key="1">
    <citation type="submission" date="2016-03" db="EMBL/GenBank/DDBJ databases">
        <title>Complete genome sequence of the type strain Actinoalloteichus hymeniacidonis DSM 45092.</title>
        <authorList>
            <person name="Schaffert L."/>
            <person name="Albersmeier A."/>
            <person name="Winkler A."/>
            <person name="Kalinowski J."/>
            <person name="Zotchev S."/>
            <person name="Ruckert C."/>
        </authorList>
    </citation>
    <scope>NUCLEOTIDE SEQUENCE [LARGE SCALE GENOMIC DNA]</scope>
    <source>
        <strain evidence="4">HPA177(T) (DSM 45092(T))</strain>
    </source>
</reference>
<dbReference type="SUPFAM" id="SSF48498">
    <property type="entry name" value="Tetracyclin repressor-like, C-terminal domain"/>
    <property type="match status" value="1"/>
</dbReference>
<dbReference type="InterPro" id="IPR036271">
    <property type="entry name" value="Tet_transcr_reg_TetR-rel_C_sf"/>
</dbReference>
<evidence type="ECO:0000259" key="2">
    <source>
        <dbReference type="Pfam" id="PF13977"/>
    </source>
</evidence>
<evidence type="ECO:0000313" key="4">
    <source>
        <dbReference type="Proteomes" id="UP000095210"/>
    </source>
</evidence>
<proteinExistence type="predicted"/>
<dbReference type="Proteomes" id="UP000095210">
    <property type="component" value="Chromosome"/>
</dbReference>